<keyword evidence="3" id="KW-1185">Reference proteome</keyword>
<dbReference type="OrthoDB" id="3265369at2759"/>
<sequence length="302" mass="32282">MSLRTFTVFQDAPSGDVPQPKISRPGAMVTRSQRLASNNASGENVATSEDLAAFNKENLNPATGECAGPSNSGLKKRKTAAVLATKIQPPTATSSKAKLTLKEKDEAQPELGPEQKKRKALAPSSTLKAKASKKDTKGSGKKATRRAGSKKITPMPKLSEEVAAEVDRIAVANANSRCYELTVKPLADVTQAYDEVDVFESFTACATSNADTSDRNVKFSTVKESSVEPEIRDYFKPTQATFPTTGGRLLRALSEDAPTPTFSTPERKKIYSAFTFSSPTAATSRQTSTKAAEPVSPVAEEE</sequence>
<protein>
    <submittedName>
        <fullName evidence="2">Uncharacterized protein</fullName>
    </submittedName>
</protein>
<dbReference type="Proteomes" id="UP000807469">
    <property type="component" value="Unassembled WGS sequence"/>
</dbReference>
<feature type="compositionally biased region" description="Polar residues" evidence="1">
    <location>
        <begin position="279"/>
        <end position="290"/>
    </location>
</feature>
<dbReference type="AlphaFoldDB" id="A0A9P6CVY2"/>
<dbReference type="EMBL" id="MU155167">
    <property type="protein sequence ID" value="KAF9482301.1"/>
    <property type="molecule type" value="Genomic_DNA"/>
</dbReference>
<comment type="caution">
    <text evidence="2">The sequence shown here is derived from an EMBL/GenBank/DDBJ whole genome shotgun (WGS) entry which is preliminary data.</text>
</comment>
<feature type="compositionally biased region" description="Low complexity" evidence="1">
    <location>
        <begin position="291"/>
        <end position="302"/>
    </location>
</feature>
<feature type="region of interest" description="Disordered" evidence="1">
    <location>
        <begin position="1"/>
        <end position="25"/>
    </location>
</feature>
<evidence type="ECO:0000256" key="1">
    <source>
        <dbReference type="SAM" id="MobiDB-lite"/>
    </source>
</evidence>
<name>A0A9P6CVY2_9AGAR</name>
<accession>A0A9P6CVY2</accession>
<proteinExistence type="predicted"/>
<feature type="region of interest" description="Disordered" evidence="1">
    <location>
        <begin position="61"/>
        <end position="158"/>
    </location>
</feature>
<organism evidence="2 3">
    <name type="scientific">Pholiota conissans</name>
    <dbReference type="NCBI Taxonomy" id="109636"/>
    <lineage>
        <taxon>Eukaryota</taxon>
        <taxon>Fungi</taxon>
        <taxon>Dikarya</taxon>
        <taxon>Basidiomycota</taxon>
        <taxon>Agaricomycotina</taxon>
        <taxon>Agaricomycetes</taxon>
        <taxon>Agaricomycetidae</taxon>
        <taxon>Agaricales</taxon>
        <taxon>Agaricineae</taxon>
        <taxon>Strophariaceae</taxon>
        <taxon>Pholiota</taxon>
    </lineage>
</organism>
<evidence type="ECO:0000313" key="3">
    <source>
        <dbReference type="Proteomes" id="UP000807469"/>
    </source>
</evidence>
<reference evidence="2" key="1">
    <citation type="submission" date="2020-11" db="EMBL/GenBank/DDBJ databases">
        <authorList>
            <consortium name="DOE Joint Genome Institute"/>
            <person name="Ahrendt S."/>
            <person name="Riley R."/>
            <person name="Andreopoulos W."/>
            <person name="Labutti K."/>
            <person name="Pangilinan J."/>
            <person name="Ruiz-Duenas F.J."/>
            <person name="Barrasa J.M."/>
            <person name="Sanchez-Garcia M."/>
            <person name="Camarero S."/>
            <person name="Miyauchi S."/>
            <person name="Serrano A."/>
            <person name="Linde D."/>
            <person name="Babiker R."/>
            <person name="Drula E."/>
            <person name="Ayuso-Fernandez I."/>
            <person name="Pacheco R."/>
            <person name="Padilla G."/>
            <person name="Ferreira P."/>
            <person name="Barriuso J."/>
            <person name="Kellner H."/>
            <person name="Castanera R."/>
            <person name="Alfaro M."/>
            <person name="Ramirez L."/>
            <person name="Pisabarro A.G."/>
            <person name="Kuo A."/>
            <person name="Tritt A."/>
            <person name="Lipzen A."/>
            <person name="He G."/>
            <person name="Yan M."/>
            <person name="Ng V."/>
            <person name="Cullen D."/>
            <person name="Martin F."/>
            <person name="Rosso M.-N."/>
            <person name="Henrissat B."/>
            <person name="Hibbett D."/>
            <person name="Martinez A.T."/>
            <person name="Grigoriev I.V."/>
        </authorList>
    </citation>
    <scope>NUCLEOTIDE SEQUENCE</scope>
    <source>
        <strain evidence="2">CIRM-BRFM 674</strain>
    </source>
</reference>
<gene>
    <name evidence="2" type="ORF">BDN70DRAFT_904784</name>
</gene>
<feature type="compositionally biased region" description="Basic residues" evidence="1">
    <location>
        <begin position="139"/>
        <end position="149"/>
    </location>
</feature>
<feature type="region of interest" description="Disordered" evidence="1">
    <location>
        <begin position="279"/>
        <end position="302"/>
    </location>
</feature>
<evidence type="ECO:0000313" key="2">
    <source>
        <dbReference type="EMBL" id="KAF9482301.1"/>
    </source>
</evidence>
<feature type="compositionally biased region" description="Polar residues" evidence="1">
    <location>
        <begin position="88"/>
        <end position="97"/>
    </location>
</feature>